<dbReference type="AlphaFoldDB" id="A0A8H3QGR1"/>
<reference evidence="2" key="1">
    <citation type="submission" date="2019-10" db="EMBL/GenBank/DDBJ databases">
        <title>Conservation and host-specific expression of non-tandemly repeated heterogenous ribosome RNA gene in arbuscular mycorrhizal fungi.</title>
        <authorList>
            <person name="Maeda T."/>
            <person name="Kobayashi Y."/>
            <person name="Nakagawa T."/>
            <person name="Ezawa T."/>
            <person name="Yamaguchi K."/>
            <person name="Bino T."/>
            <person name="Nishimoto Y."/>
            <person name="Shigenobu S."/>
            <person name="Kawaguchi M."/>
        </authorList>
    </citation>
    <scope>NUCLEOTIDE SEQUENCE</scope>
    <source>
        <strain evidence="2">HR1</strain>
    </source>
</reference>
<comment type="caution">
    <text evidence="2">The sequence shown here is derived from an EMBL/GenBank/DDBJ whole genome shotgun (WGS) entry which is preliminary data.</text>
</comment>
<proteinExistence type="predicted"/>
<feature type="compositionally biased region" description="Basic residues" evidence="1">
    <location>
        <begin position="117"/>
        <end position="132"/>
    </location>
</feature>
<sequence>MSFMLQLAAIVDHVTSRSSSWWIPGSLFIQHNDSEFSVKTRRKYHTDFNLSPIKSLNRVPIVVRNTLLGFFETYEDMYEDYNRDTLRMKRLIIMGLVLVVGPLRRRLSSNKPEKKSHASHVPKSKKDKRQKTGKLSLRNTWLKG</sequence>
<feature type="region of interest" description="Disordered" evidence="1">
    <location>
        <begin position="107"/>
        <end position="144"/>
    </location>
</feature>
<organism evidence="2 3">
    <name type="scientific">Rhizophagus clarus</name>
    <dbReference type="NCBI Taxonomy" id="94130"/>
    <lineage>
        <taxon>Eukaryota</taxon>
        <taxon>Fungi</taxon>
        <taxon>Fungi incertae sedis</taxon>
        <taxon>Mucoromycota</taxon>
        <taxon>Glomeromycotina</taxon>
        <taxon>Glomeromycetes</taxon>
        <taxon>Glomerales</taxon>
        <taxon>Glomeraceae</taxon>
        <taxon>Rhizophagus</taxon>
    </lineage>
</organism>
<name>A0A8H3QGR1_9GLOM</name>
<protein>
    <submittedName>
        <fullName evidence="2">Uncharacterized protein</fullName>
    </submittedName>
</protein>
<accession>A0A8H3QGR1</accession>
<evidence type="ECO:0000256" key="1">
    <source>
        <dbReference type="SAM" id="MobiDB-lite"/>
    </source>
</evidence>
<evidence type="ECO:0000313" key="3">
    <source>
        <dbReference type="Proteomes" id="UP000615446"/>
    </source>
</evidence>
<gene>
    <name evidence="2" type="ORF">RCL2_000596500</name>
</gene>
<dbReference type="Proteomes" id="UP000615446">
    <property type="component" value="Unassembled WGS sequence"/>
</dbReference>
<dbReference type="EMBL" id="BLAL01000040">
    <property type="protein sequence ID" value="GES78651.1"/>
    <property type="molecule type" value="Genomic_DNA"/>
</dbReference>
<evidence type="ECO:0000313" key="2">
    <source>
        <dbReference type="EMBL" id="GES78651.1"/>
    </source>
</evidence>